<dbReference type="InterPro" id="IPR050490">
    <property type="entry name" value="Bact_solute-bd_prot1"/>
</dbReference>
<reference evidence="2 3" key="1">
    <citation type="submission" date="2019-03" db="EMBL/GenBank/DDBJ databases">
        <title>Genomics of glacier-inhabiting Cryobacterium strains.</title>
        <authorList>
            <person name="Liu Q."/>
            <person name="Xin Y.-H."/>
        </authorList>
    </citation>
    <scope>NUCLEOTIDE SEQUENCE [LARGE SCALE GENOMIC DNA]</scope>
    <source>
        <strain evidence="2 3">Sr59</strain>
    </source>
</reference>
<dbReference type="Pfam" id="PF01547">
    <property type="entry name" value="SBP_bac_1"/>
    <property type="match status" value="1"/>
</dbReference>
<sequence>MTACSSGGVSSGDALAAGPNGPAKASDCTNKIVEKGAPLVTVWAWYPNAATVVDNFNNSHTDVQVCWRNVGQGQAEYSKFQTAIAAKKGAPDVIMLEGDQLTSYEIQDSLVDISGLGWDDVKANFSEGAIKDVSAGDGVYAVPVDGGPMGMIYRTDIFDKYDIEVPTTWEEYAAAAQKMKDAGGPLFGDLASNTPAATLALQSQKGAIPFVYNYSEDPKTIGIELNDPASVDVLNYWADLSQKGLIGKQDQFTTDYISGFIKGDYATYIGAAWGPGYLTGAGVGQGEDAGRLAAAPLPQWDASNPVQVNWGGSTFAVTTQATDKKLSAQVALELYADQESVKDGWSKQVIFPLSKVGLEDPDFLEGGSAFFGGQLANKEIYVPAANAYTGATLPPFTAYYYAELQKQIAAINTSGRSGDEAAEALQKSVVKYAKSQGFTVTE</sequence>
<dbReference type="SUPFAM" id="SSF53850">
    <property type="entry name" value="Periplasmic binding protein-like II"/>
    <property type="match status" value="1"/>
</dbReference>
<dbReference type="Gene3D" id="3.40.190.10">
    <property type="entry name" value="Periplasmic binding protein-like II"/>
    <property type="match status" value="1"/>
</dbReference>
<gene>
    <name evidence="2" type="ORF">E3T61_08775</name>
</gene>
<dbReference type="Proteomes" id="UP000298468">
    <property type="component" value="Unassembled WGS sequence"/>
</dbReference>
<feature type="region of interest" description="Disordered" evidence="1">
    <location>
        <begin position="1"/>
        <end position="22"/>
    </location>
</feature>
<dbReference type="InterPro" id="IPR006059">
    <property type="entry name" value="SBP"/>
</dbReference>
<evidence type="ECO:0000256" key="1">
    <source>
        <dbReference type="SAM" id="MobiDB-lite"/>
    </source>
</evidence>
<accession>A0A4R9BVZ0</accession>
<comment type="caution">
    <text evidence="2">The sequence shown here is derived from an EMBL/GenBank/DDBJ whole genome shotgun (WGS) entry which is preliminary data.</text>
</comment>
<evidence type="ECO:0000313" key="3">
    <source>
        <dbReference type="Proteomes" id="UP000298468"/>
    </source>
</evidence>
<protein>
    <submittedName>
        <fullName evidence="2">Extracellular solute-binding protein</fullName>
    </submittedName>
</protein>
<organism evidence="2 3">
    <name type="scientific">Cryobacterium lactosi</name>
    <dbReference type="NCBI Taxonomy" id="1259202"/>
    <lineage>
        <taxon>Bacteria</taxon>
        <taxon>Bacillati</taxon>
        <taxon>Actinomycetota</taxon>
        <taxon>Actinomycetes</taxon>
        <taxon>Micrococcales</taxon>
        <taxon>Microbacteriaceae</taxon>
        <taxon>Cryobacterium</taxon>
    </lineage>
</organism>
<keyword evidence="3" id="KW-1185">Reference proteome</keyword>
<dbReference type="PANTHER" id="PTHR43649:SF12">
    <property type="entry name" value="DIACETYLCHITOBIOSE BINDING PROTEIN DASA"/>
    <property type="match status" value="1"/>
</dbReference>
<dbReference type="OrthoDB" id="2515046at2"/>
<dbReference type="PANTHER" id="PTHR43649">
    <property type="entry name" value="ARABINOSE-BINDING PROTEIN-RELATED"/>
    <property type="match status" value="1"/>
</dbReference>
<dbReference type="EMBL" id="SOHM01000017">
    <property type="protein sequence ID" value="TFD91593.1"/>
    <property type="molecule type" value="Genomic_DNA"/>
</dbReference>
<name>A0A4R9BVZ0_9MICO</name>
<proteinExistence type="predicted"/>
<evidence type="ECO:0000313" key="2">
    <source>
        <dbReference type="EMBL" id="TFD91593.1"/>
    </source>
</evidence>
<dbReference type="AlphaFoldDB" id="A0A4R9BVZ0"/>